<evidence type="ECO:0000259" key="3">
    <source>
        <dbReference type="Pfam" id="PF01557"/>
    </source>
</evidence>
<dbReference type="SUPFAM" id="SSF56529">
    <property type="entry name" value="FAH"/>
    <property type="match status" value="1"/>
</dbReference>
<keyword evidence="4" id="KW-0670">Pyruvate</keyword>
<dbReference type="InterPro" id="IPR036663">
    <property type="entry name" value="Fumarylacetoacetase_C_sf"/>
</dbReference>
<dbReference type="PANTHER" id="PTHR42796:SF4">
    <property type="entry name" value="FUMARYLACETOACETATE HYDROLASE DOMAIN-CONTAINING PROTEIN 2A"/>
    <property type="match status" value="1"/>
</dbReference>
<gene>
    <name evidence="4" type="ORF">SAMN05421641_101218</name>
</gene>
<dbReference type="GO" id="GO:0019752">
    <property type="term" value="P:carboxylic acid metabolic process"/>
    <property type="evidence" value="ECO:0007669"/>
    <property type="project" value="UniProtKB-ARBA"/>
</dbReference>
<name>A0A1N6NA90_9RHOB</name>
<feature type="domain" description="Fumarylacetoacetase-like C-terminal" evidence="3">
    <location>
        <begin position="93"/>
        <end position="296"/>
    </location>
</feature>
<dbReference type="PANTHER" id="PTHR42796">
    <property type="entry name" value="FUMARYLACETOACETATE HYDROLASE DOMAIN-CONTAINING PROTEIN 2A-RELATED"/>
    <property type="match status" value="1"/>
</dbReference>
<dbReference type="Proteomes" id="UP000323956">
    <property type="component" value="Unassembled WGS sequence"/>
</dbReference>
<dbReference type="GO" id="GO:0016853">
    <property type="term" value="F:isomerase activity"/>
    <property type="evidence" value="ECO:0007669"/>
    <property type="project" value="UniProtKB-ARBA"/>
</dbReference>
<evidence type="ECO:0000256" key="1">
    <source>
        <dbReference type="ARBA" id="ARBA00010211"/>
    </source>
</evidence>
<dbReference type="GO" id="GO:0046872">
    <property type="term" value="F:metal ion binding"/>
    <property type="evidence" value="ECO:0007669"/>
    <property type="project" value="UniProtKB-KW"/>
</dbReference>
<dbReference type="Gene3D" id="3.90.850.10">
    <property type="entry name" value="Fumarylacetoacetase-like, C-terminal domain"/>
    <property type="match status" value="1"/>
</dbReference>
<dbReference type="EMBL" id="FTMK01000001">
    <property type="protein sequence ID" value="SIP88994.1"/>
    <property type="molecule type" value="Genomic_DNA"/>
</dbReference>
<accession>A0A1N6NA90</accession>
<sequence>MKILQFKSGKTLRLGICEGEQVVDLAAALVALRPDATAEQVAAVASTFDLLNAEGGLDLAADLVKRALAAPDAAHVLPLASLELGAPITRPEKIIGVGSNYYDHLEEMGHDVPQIITNFPMYGNALVGTSDPIVIPRNSEMIGWEAELVLVIGRTARFIEKEQAMDYLLGYSCGNEVVVVDHMRADRQLLRGKTQDSHAPMGPWIVTKDEVGDPSDLNIRLSVNGEEKQNGSTSGMVFDIPAIISFFSKYFTLRPGDVIFTGTPAGGSIGMKPPQWLKAGDRVEVEIEKVGRLVNDCVAEKV</sequence>
<comment type="similarity">
    <text evidence="1">Belongs to the FAH family.</text>
</comment>
<evidence type="ECO:0000256" key="2">
    <source>
        <dbReference type="ARBA" id="ARBA00022723"/>
    </source>
</evidence>
<dbReference type="Pfam" id="PF01557">
    <property type="entry name" value="FAA_hydrolase"/>
    <property type="match status" value="1"/>
</dbReference>
<dbReference type="AlphaFoldDB" id="A0A1N6NA90"/>
<dbReference type="InterPro" id="IPR051121">
    <property type="entry name" value="FAH"/>
</dbReference>
<organism evidence="4 5">
    <name type="scientific">Paracoccus thiocyanatus</name>
    <dbReference type="NCBI Taxonomy" id="34006"/>
    <lineage>
        <taxon>Bacteria</taxon>
        <taxon>Pseudomonadati</taxon>
        <taxon>Pseudomonadota</taxon>
        <taxon>Alphaproteobacteria</taxon>
        <taxon>Rhodobacterales</taxon>
        <taxon>Paracoccaceae</taxon>
        <taxon>Paracoccus</taxon>
    </lineage>
</organism>
<reference evidence="4 5" key="1">
    <citation type="submission" date="2017-01" db="EMBL/GenBank/DDBJ databases">
        <authorList>
            <person name="Varghese N."/>
            <person name="Submissions S."/>
        </authorList>
    </citation>
    <scope>NUCLEOTIDE SEQUENCE [LARGE SCALE GENOMIC DNA]</scope>
    <source>
        <strain evidence="4 5">ATCC 700171</strain>
    </source>
</reference>
<dbReference type="RefSeq" id="WP_149763615.1">
    <property type="nucleotide sequence ID" value="NZ_FTMK01000001.1"/>
</dbReference>
<protein>
    <submittedName>
        <fullName evidence="4">Acylpyruvate hydrolase</fullName>
    </submittedName>
</protein>
<evidence type="ECO:0000313" key="4">
    <source>
        <dbReference type="EMBL" id="SIP88994.1"/>
    </source>
</evidence>
<dbReference type="GO" id="GO:0016787">
    <property type="term" value="F:hydrolase activity"/>
    <property type="evidence" value="ECO:0007669"/>
    <property type="project" value="UniProtKB-KW"/>
</dbReference>
<evidence type="ECO:0000313" key="5">
    <source>
        <dbReference type="Proteomes" id="UP000323956"/>
    </source>
</evidence>
<dbReference type="OrthoDB" id="5197601at2"/>
<keyword evidence="4" id="KW-0378">Hydrolase</keyword>
<keyword evidence="2" id="KW-0479">Metal-binding</keyword>
<dbReference type="InterPro" id="IPR011234">
    <property type="entry name" value="Fumarylacetoacetase-like_C"/>
</dbReference>
<proteinExistence type="inferred from homology"/>
<dbReference type="FunFam" id="3.90.850.10:FF:000002">
    <property type="entry name" value="2-hydroxyhepta-2,4-diene-1,7-dioate isomerase"/>
    <property type="match status" value="1"/>
</dbReference>